<dbReference type="EMBL" id="CAEMXZ010000128">
    <property type="protein sequence ID" value="CAB4324299.1"/>
    <property type="molecule type" value="Genomic_DNA"/>
</dbReference>
<protein>
    <submittedName>
        <fullName evidence="1">Unannotated protein</fullName>
    </submittedName>
</protein>
<name>A0A6J5YKZ1_9ZZZZ</name>
<proteinExistence type="predicted"/>
<gene>
    <name evidence="1" type="ORF">UFOPK1392_02064</name>
</gene>
<evidence type="ECO:0000313" key="1">
    <source>
        <dbReference type="EMBL" id="CAB4324299.1"/>
    </source>
</evidence>
<sequence length="89" mass="8875">MPLVRPSTVHDRVVVVQDLPPGFAVTVYPLIAAPPVVVGAFHDTTDTPFAPEVAVMPDGAPGAAAGIAGADAVEAVPVPDALVAVTVNV</sequence>
<dbReference type="AlphaFoldDB" id="A0A6J5YKZ1"/>
<accession>A0A6J5YKZ1</accession>
<reference evidence="1" key="1">
    <citation type="submission" date="2020-05" db="EMBL/GenBank/DDBJ databases">
        <authorList>
            <person name="Chiriac C."/>
            <person name="Salcher M."/>
            <person name="Ghai R."/>
            <person name="Kavagutti S V."/>
        </authorList>
    </citation>
    <scope>NUCLEOTIDE SEQUENCE</scope>
</reference>
<organism evidence="1">
    <name type="scientific">freshwater metagenome</name>
    <dbReference type="NCBI Taxonomy" id="449393"/>
    <lineage>
        <taxon>unclassified sequences</taxon>
        <taxon>metagenomes</taxon>
        <taxon>ecological metagenomes</taxon>
    </lineage>
</organism>